<protein>
    <submittedName>
        <fullName evidence="1">Uncharacterized protein</fullName>
    </submittedName>
</protein>
<dbReference type="EMBL" id="SLYB01000004">
    <property type="protein sequence ID" value="TCP96587.1"/>
    <property type="molecule type" value="Genomic_DNA"/>
</dbReference>
<dbReference type="AlphaFoldDB" id="A0A4R2T127"/>
<keyword evidence="2" id="KW-1185">Reference proteome</keyword>
<evidence type="ECO:0000313" key="1">
    <source>
        <dbReference type="EMBL" id="TCP96587.1"/>
    </source>
</evidence>
<gene>
    <name evidence="1" type="ORF">EDC44_104120</name>
</gene>
<comment type="caution">
    <text evidence="1">The sequence shown here is derived from an EMBL/GenBank/DDBJ whole genome shotgun (WGS) entry which is preliminary data.</text>
</comment>
<name>A0A4R2T127_9PAST</name>
<reference evidence="1 2" key="1">
    <citation type="submission" date="2019-03" db="EMBL/GenBank/DDBJ databases">
        <title>Genomic Encyclopedia of Type Strains, Phase IV (KMG-IV): sequencing the most valuable type-strain genomes for metagenomic binning, comparative biology and taxonomic classification.</title>
        <authorList>
            <person name="Goeker M."/>
        </authorList>
    </citation>
    <scope>NUCLEOTIDE SEQUENCE [LARGE SCALE GENOMIC DNA]</scope>
    <source>
        <strain evidence="1 2">DSM 28404</strain>
    </source>
</reference>
<organism evidence="1 2">
    <name type="scientific">Cricetibacter osteomyelitidis</name>
    <dbReference type="NCBI Taxonomy" id="1521931"/>
    <lineage>
        <taxon>Bacteria</taxon>
        <taxon>Pseudomonadati</taxon>
        <taxon>Pseudomonadota</taxon>
        <taxon>Gammaproteobacteria</taxon>
        <taxon>Pasteurellales</taxon>
        <taxon>Pasteurellaceae</taxon>
        <taxon>Cricetibacter</taxon>
    </lineage>
</organism>
<dbReference type="Proteomes" id="UP000295763">
    <property type="component" value="Unassembled WGS sequence"/>
</dbReference>
<evidence type="ECO:0000313" key="2">
    <source>
        <dbReference type="Proteomes" id="UP000295763"/>
    </source>
</evidence>
<sequence length="31" mass="3729">MLNMQPEHLKIVQAILKRHVPNFAIILLFYH</sequence>
<accession>A0A4R2T127</accession>
<proteinExistence type="predicted"/>